<organism evidence="2 3">
    <name type="scientific">Sulfurisphaera tokodaii (strain DSM 16993 / JCM 10545 / NBRC 100140 / 7)</name>
    <name type="common">Sulfolobus tokodaii</name>
    <dbReference type="NCBI Taxonomy" id="273063"/>
    <lineage>
        <taxon>Archaea</taxon>
        <taxon>Thermoproteota</taxon>
        <taxon>Thermoprotei</taxon>
        <taxon>Sulfolobales</taxon>
        <taxon>Sulfolobaceae</taxon>
        <taxon>Sulfurisphaera</taxon>
    </lineage>
</organism>
<dbReference type="PATRIC" id="fig|273063.9.peg.2726"/>
<keyword evidence="3" id="KW-1185">Reference proteome</keyword>
<accession>Q96XV5</accession>
<dbReference type="GO" id="GO:0006631">
    <property type="term" value="P:fatty acid metabolic process"/>
    <property type="evidence" value="ECO:0007669"/>
    <property type="project" value="InterPro"/>
</dbReference>
<sequence length="53" mass="6089">MPKSEDLLRDAVNEAIWLVKNNVSTEEEIELATKLGLGWKKGIFTYTRELPIK</sequence>
<evidence type="ECO:0000313" key="2">
    <source>
        <dbReference type="EMBL" id="BAB67522.1"/>
    </source>
</evidence>
<dbReference type="GO" id="GO:0016616">
    <property type="term" value="F:oxidoreductase activity, acting on the CH-OH group of donors, NAD or NADP as acceptor"/>
    <property type="evidence" value="ECO:0007669"/>
    <property type="project" value="InterPro"/>
</dbReference>
<dbReference type="KEGG" id="sto:STK_24125"/>
<reference evidence="3" key="1">
    <citation type="journal article" date="2001" name="DNA Res.">
        <title>Complete genome sequence of an aerobic thermoacidophilic Crenarchaeon, Sulfolobus tokodaii strain7.</title>
        <authorList>
            <person name="Kawarabayasi Y."/>
            <person name="Hino Y."/>
            <person name="Horikawa H."/>
            <person name="Jin-no K."/>
            <person name="Takahashi M."/>
            <person name="Sekine M."/>
            <person name="Baba S."/>
            <person name="Ankai A."/>
            <person name="Kosugi H."/>
            <person name="Hosoyama A."/>
            <person name="Fukui S."/>
            <person name="Nagai Y."/>
            <person name="Nishijima K."/>
            <person name="Otsuka R."/>
            <person name="Nakazawa H."/>
            <person name="Takamiya M."/>
            <person name="Kato Y."/>
            <person name="Yoshizawa T."/>
            <person name="Tanaka T."/>
            <person name="Kudoh Y."/>
            <person name="Yamazaki J."/>
            <person name="Kushida N."/>
            <person name="Oguchi A."/>
            <person name="Aoki K."/>
            <person name="Masuda S."/>
            <person name="Yanagii M."/>
            <person name="Nishimura M."/>
            <person name="Yamagishi A."/>
            <person name="Oshima T."/>
            <person name="Kikuchi H."/>
        </authorList>
    </citation>
    <scope>NUCLEOTIDE SEQUENCE [LARGE SCALE GENOMIC DNA]</scope>
    <source>
        <strain evidence="3">DSM 16993 / JCM 10545 / NBRC 100140 / 7</strain>
    </source>
</reference>
<name>Q96XV5_SULTO</name>
<dbReference type="STRING" id="273063.STK_24125"/>
<dbReference type="eggNOG" id="arCOG00249">
    <property type="taxonomic scope" value="Archaea"/>
</dbReference>
<evidence type="ECO:0000259" key="1">
    <source>
        <dbReference type="Pfam" id="PF00725"/>
    </source>
</evidence>
<dbReference type="EMBL" id="BA000023">
    <property type="protein sequence ID" value="BAB67522.1"/>
    <property type="molecule type" value="Genomic_DNA"/>
</dbReference>
<dbReference type="AlphaFoldDB" id="Q96XV5"/>
<dbReference type="RefSeq" id="WP_010980497.1">
    <property type="nucleotide sequence ID" value="NC_003106.2"/>
</dbReference>
<proteinExistence type="predicted"/>
<protein>
    <recommendedName>
        <fullName evidence="1">3-hydroxyacyl-CoA dehydrogenase C-terminal domain-containing protein</fullName>
    </recommendedName>
</protein>
<dbReference type="InterPro" id="IPR013328">
    <property type="entry name" value="6PGD_dom2"/>
</dbReference>
<dbReference type="GeneID" id="69122895"/>
<feature type="domain" description="3-hydroxyacyl-CoA dehydrogenase C-terminal" evidence="1">
    <location>
        <begin position="7"/>
        <end position="47"/>
    </location>
</feature>
<dbReference type="Pfam" id="PF00725">
    <property type="entry name" value="3HCDH"/>
    <property type="match status" value="1"/>
</dbReference>
<gene>
    <name evidence="2" type="ordered locus">STK_24125</name>
    <name evidence="2" type="ORF">STS243</name>
</gene>
<dbReference type="Proteomes" id="UP000001015">
    <property type="component" value="Chromosome"/>
</dbReference>
<dbReference type="Gene3D" id="1.10.1040.10">
    <property type="entry name" value="N-(1-d-carboxylethyl)-l-norvaline Dehydrogenase, domain 2"/>
    <property type="match status" value="1"/>
</dbReference>
<evidence type="ECO:0000313" key="3">
    <source>
        <dbReference type="Proteomes" id="UP000001015"/>
    </source>
</evidence>
<dbReference type="InterPro" id="IPR006108">
    <property type="entry name" value="3HC_DH_C"/>
</dbReference>
<dbReference type="InterPro" id="IPR008927">
    <property type="entry name" value="6-PGluconate_DH-like_C_sf"/>
</dbReference>
<dbReference type="SUPFAM" id="SSF48179">
    <property type="entry name" value="6-phosphogluconate dehydrogenase C-terminal domain-like"/>
    <property type="match status" value="1"/>
</dbReference>